<dbReference type="InterPro" id="IPR000835">
    <property type="entry name" value="HTH_MarR-typ"/>
</dbReference>
<sequence>MNQQMDYDNPVMIRSVALLRSFYDVHKNMMRLVQNTALENGLTVPQYISLITISMQKEMTQKKVGEETFLPKSTLSQAVNDLVQLGLLTRQQVEGNRREMLLMITEKGSRLLNDIHLQAGGVQEAFQHATESLSDQQYTELIQLHQQIAEYLEIKD</sequence>
<keyword evidence="2 5" id="KW-0238">DNA-binding</keyword>
<dbReference type="PANTHER" id="PTHR33164:SF99">
    <property type="entry name" value="MARR FAMILY REGULATORY PROTEIN"/>
    <property type="match status" value="1"/>
</dbReference>
<dbReference type="Pfam" id="PF12802">
    <property type="entry name" value="MarR_2"/>
    <property type="match status" value="1"/>
</dbReference>
<name>A0ABT9ZHC2_9BACI</name>
<dbReference type="InterPro" id="IPR039422">
    <property type="entry name" value="MarR/SlyA-like"/>
</dbReference>
<accession>A0ABT9ZHC2</accession>
<reference evidence="5 6" key="1">
    <citation type="submission" date="2023-07" db="EMBL/GenBank/DDBJ databases">
        <title>Genomic Encyclopedia of Type Strains, Phase IV (KMG-IV): sequencing the most valuable type-strain genomes for metagenomic binning, comparative biology and taxonomic classification.</title>
        <authorList>
            <person name="Goeker M."/>
        </authorList>
    </citation>
    <scope>NUCLEOTIDE SEQUENCE [LARGE SCALE GENOMIC DNA]</scope>
    <source>
        <strain evidence="5 6">DSM 29005</strain>
    </source>
</reference>
<keyword evidence="1" id="KW-0805">Transcription regulation</keyword>
<dbReference type="SUPFAM" id="SSF46785">
    <property type="entry name" value="Winged helix' DNA-binding domain"/>
    <property type="match status" value="1"/>
</dbReference>
<evidence type="ECO:0000313" key="6">
    <source>
        <dbReference type="Proteomes" id="UP001234495"/>
    </source>
</evidence>
<organism evidence="5 6">
    <name type="scientific">Metabacillus malikii</name>
    <dbReference type="NCBI Taxonomy" id="1504265"/>
    <lineage>
        <taxon>Bacteria</taxon>
        <taxon>Bacillati</taxon>
        <taxon>Bacillota</taxon>
        <taxon>Bacilli</taxon>
        <taxon>Bacillales</taxon>
        <taxon>Bacillaceae</taxon>
        <taxon>Metabacillus</taxon>
    </lineage>
</organism>
<comment type="caution">
    <text evidence="5">The sequence shown here is derived from an EMBL/GenBank/DDBJ whole genome shotgun (WGS) entry which is preliminary data.</text>
</comment>
<dbReference type="EMBL" id="JAUSUD010000014">
    <property type="protein sequence ID" value="MDQ0231684.1"/>
    <property type="molecule type" value="Genomic_DNA"/>
</dbReference>
<evidence type="ECO:0000256" key="2">
    <source>
        <dbReference type="ARBA" id="ARBA00023125"/>
    </source>
</evidence>
<dbReference type="RefSeq" id="WP_307343053.1">
    <property type="nucleotide sequence ID" value="NZ_JAUSUD010000014.1"/>
</dbReference>
<evidence type="ECO:0000256" key="1">
    <source>
        <dbReference type="ARBA" id="ARBA00023015"/>
    </source>
</evidence>
<dbReference type="PROSITE" id="PS50995">
    <property type="entry name" value="HTH_MARR_2"/>
    <property type="match status" value="1"/>
</dbReference>
<evidence type="ECO:0000313" key="5">
    <source>
        <dbReference type="EMBL" id="MDQ0231684.1"/>
    </source>
</evidence>
<feature type="domain" description="HTH marR-type" evidence="4">
    <location>
        <begin position="15"/>
        <end position="150"/>
    </location>
</feature>
<dbReference type="PROSITE" id="PS01117">
    <property type="entry name" value="HTH_MARR_1"/>
    <property type="match status" value="1"/>
</dbReference>
<dbReference type="InterPro" id="IPR036390">
    <property type="entry name" value="WH_DNA-bd_sf"/>
</dbReference>
<keyword evidence="6" id="KW-1185">Reference proteome</keyword>
<dbReference type="PANTHER" id="PTHR33164">
    <property type="entry name" value="TRANSCRIPTIONAL REGULATOR, MARR FAMILY"/>
    <property type="match status" value="1"/>
</dbReference>
<dbReference type="Gene3D" id="1.10.10.10">
    <property type="entry name" value="Winged helix-like DNA-binding domain superfamily/Winged helix DNA-binding domain"/>
    <property type="match status" value="1"/>
</dbReference>
<evidence type="ECO:0000259" key="4">
    <source>
        <dbReference type="PROSITE" id="PS50995"/>
    </source>
</evidence>
<dbReference type="SMART" id="SM00347">
    <property type="entry name" value="HTH_MARR"/>
    <property type="match status" value="1"/>
</dbReference>
<dbReference type="Proteomes" id="UP001234495">
    <property type="component" value="Unassembled WGS sequence"/>
</dbReference>
<evidence type="ECO:0000256" key="3">
    <source>
        <dbReference type="ARBA" id="ARBA00023163"/>
    </source>
</evidence>
<gene>
    <name evidence="5" type="ORF">J2S19_002968</name>
</gene>
<protein>
    <submittedName>
        <fullName evidence="5">DNA-binding MarR family transcriptional regulator</fullName>
    </submittedName>
</protein>
<dbReference type="GO" id="GO:0003677">
    <property type="term" value="F:DNA binding"/>
    <property type="evidence" value="ECO:0007669"/>
    <property type="project" value="UniProtKB-KW"/>
</dbReference>
<dbReference type="InterPro" id="IPR023187">
    <property type="entry name" value="Tscrpt_reg_MarR-type_CS"/>
</dbReference>
<dbReference type="InterPro" id="IPR036388">
    <property type="entry name" value="WH-like_DNA-bd_sf"/>
</dbReference>
<proteinExistence type="predicted"/>
<keyword evidence="3" id="KW-0804">Transcription</keyword>